<sequence length="103" mass="12119">MICRSSSSRIDDGYDDEYRVSSCDEALTWLKENQERAQVYLETENGNQMLRISGRYGFETTFMAYFNQAYFDKELAWYTDRMSKSEPAPITPPNNKPFLFLVK</sequence>
<name>A0AAX2KI88_ECOLX</name>
<reference evidence="1 2" key="1">
    <citation type="submission" date="2018-06" db="EMBL/GenBank/DDBJ databases">
        <authorList>
            <consortium name="Pathogen Informatics"/>
            <person name="Doyle S."/>
        </authorList>
    </citation>
    <scope>NUCLEOTIDE SEQUENCE [LARGE SCALE GENOMIC DNA]</scope>
    <source>
        <strain evidence="1 2">NCTC8333</strain>
    </source>
</reference>
<proteinExistence type="predicted"/>
<dbReference type="AlphaFoldDB" id="A0AAX2KI88"/>
<accession>A0AAX2KI88</accession>
<dbReference type="EMBL" id="UGFE01000003">
    <property type="protein sequence ID" value="STO17663.1"/>
    <property type="molecule type" value="Genomic_DNA"/>
</dbReference>
<organism evidence="1 2">
    <name type="scientific">Escherichia coli</name>
    <dbReference type="NCBI Taxonomy" id="562"/>
    <lineage>
        <taxon>Bacteria</taxon>
        <taxon>Pseudomonadati</taxon>
        <taxon>Pseudomonadota</taxon>
        <taxon>Gammaproteobacteria</taxon>
        <taxon>Enterobacterales</taxon>
        <taxon>Enterobacteriaceae</taxon>
        <taxon>Escherichia</taxon>
    </lineage>
</organism>
<evidence type="ECO:0000313" key="2">
    <source>
        <dbReference type="Proteomes" id="UP000254718"/>
    </source>
</evidence>
<gene>
    <name evidence="1" type="ORF">NCTC8333_05902</name>
</gene>
<evidence type="ECO:0000313" key="1">
    <source>
        <dbReference type="EMBL" id="STO17663.1"/>
    </source>
</evidence>
<protein>
    <submittedName>
        <fullName evidence="1">Uncharacterized protein</fullName>
    </submittedName>
</protein>
<comment type="caution">
    <text evidence="1">The sequence shown here is derived from an EMBL/GenBank/DDBJ whole genome shotgun (WGS) entry which is preliminary data.</text>
</comment>
<dbReference type="Proteomes" id="UP000254718">
    <property type="component" value="Unassembled WGS sequence"/>
</dbReference>